<dbReference type="InterPro" id="IPR005349">
    <property type="entry name" value="TMEM14"/>
</dbReference>
<dbReference type="Gene3D" id="1.10.10.1740">
    <property type="entry name" value="Transmembrane protein 14-like"/>
    <property type="match status" value="1"/>
</dbReference>
<evidence type="ECO:0000256" key="3">
    <source>
        <dbReference type="ARBA" id="ARBA00022692"/>
    </source>
</evidence>
<dbReference type="GO" id="GO:0016020">
    <property type="term" value="C:membrane"/>
    <property type="evidence" value="ECO:0007669"/>
    <property type="project" value="UniProtKB-SubCell"/>
</dbReference>
<dbReference type="OMA" id="YGLFTFG"/>
<comment type="caution">
    <text evidence="6">The sequence shown here is derived from an EMBL/GenBank/DDBJ whole genome shotgun (WGS) entry which is preliminary data.</text>
</comment>
<evidence type="ECO:0000256" key="4">
    <source>
        <dbReference type="ARBA" id="ARBA00022989"/>
    </source>
</evidence>
<dbReference type="InterPro" id="IPR044890">
    <property type="entry name" value="TMEM14_sf"/>
</dbReference>
<dbReference type="AlphaFoldDB" id="A0A8H4IBH4"/>
<dbReference type="PANTHER" id="PTHR12668:SF15">
    <property type="entry name" value="UPF0136 DOMAIN PROTEIN (AFU_ORTHOLOGUE AFUA_1G03720)"/>
    <property type="match status" value="1"/>
</dbReference>
<evidence type="ECO:0000313" key="7">
    <source>
        <dbReference type="Proteomes" id="UP000813423"/>
    </source>
</evidence>
<evidence type="ECO:0000256" key="5">
    <source>
        <dbReference type="ARBA" id="ARBA00023136"/>
    </source>
</evidence>
<keyword evidence="4" id="KW-1133">Transmembrane helix</keyword>
<sequence length="158" mass="16881">MTIELSFSIYHQPDVQYLRRLTSLRIHLSKSCTNQSIFGLTVNMSQSSLPSPTNSAAALSFLTSVGGIIGYTRTGSIPSIAAGLSVGALYLYSFLRLRDGQPYGEEIGLLASAVLGGSSVPRVIKTRGKPVPLALSVLATYGLVVFGLAFREKRASRI</sequence>
<organism evidence="6 7">
    <name type="scientific">Aspergillus fumigatus</name>
    <name type="common">Neosartorya fumigata</name>
    <dbReference type="NCBI Taxonomy" id="746128"/>
    <lineage>
        <taxon>Eukaryota</taxon>
        <taxon>Fungi</taxon>
        <taxon>Dikarya</taxon>
        <taxon>Ascomycota</taxon>
        <taxon>Pezizomycotina</taxon>
        <taxon>Eurotiomycetes</taxon>
        <taxon>Eurotiomycetidae</taxon>
        <taxon>Eurotiales</taxon>
        <taxon>Aspergillaceae</taxon>
        <taxon>Aspergillus</taxon>
        <taxon>Aspergillus subgen. Fumigati</taxon>
    </lineage>
</organism>
<accession>A0A8H4IBH4</accession>
<protein>
    <submittedName>
        <fullName evidence="6">Uncharacterized protein</fullName>
    </submittedName>
</protein>
<evidence type="ECO:0000256" key="1">
    <source>
        <dbReference type="ARBA" id="ARBA00004370"/>
    </source>
</evidence>
<evidence type="ECO:0000256" key="2">
    <source>
        <dbReference type="ARBA" id="ARBA00007590"/>
    </source>
</evidence>
<evidence type="ECO:0000313" key="6">
    <source>
        <dbReference type="EMBL" id="KAH1898808.1"/>
    </source>
</evidence>
<reference evidence="6" key="1">
    <citation type="submission" date="2021-08" db="EMBL/GenBank/DDBJ databases">
        <title>Global Aspergillus fumigatus from environmental and clinical sources.</title>
        <authorList>
            <person name="Barber A."/>
            <person name="Sae-Ong T."/>
        </authorList>
    </citation>
    <scope>NUCLEOTIDE SEQUENCE</scope>
    <source>
        <strain evidence="6">NRZ-2016-071</strain>
    </source>
</reference>
<proteinExistence type="inferred from homology"/>
<dbReference type="Pfam" id="PF03647">
    <property type="entry name" value="Tmemb_14"/>
    <property type="match status" value="1"/>
</dbReference>
<comment type="similarity">
    <text evidence="2">Belongs to the TMEM14 family.</text>
</comment>
<dbReference type="Proteomes" id="UP000813423">
    <property type="component" value="Unassembled WGS sequence"/>
</dbReference>
<keyword evidence="3" id="KW-0812">Transmembrane</keyword>
<gene>
    <name evidence="6" type="ORF">KXV57_009427</name>
</gene>
<dbReference type="PANTHER" id="PTHR12668">
    <property type="entry name" value="TRANSMEMBRANE PROTEIN 14, 15"/>
    <property type="match status" value="1"/>
</dbReference>
<dbReference type="EMBL" id="JAIBSC010000091">
    <property type="protein sequence ID" value="KAH1898808.1"/>
    <property type="molecule type" value="Genomic_DNA"/>
</dbReference>
<name>A0A8H4IBH4_ASPFM</name>
<comment type="subcellular location">
    <subcellularLocation>
        <location evidence="1">Membrane</location>
    </subcellularLocation>
</comment>
<keyword evidence="5" id="KW-0472">Membrane</keyword>